<dbReference type="InterPro" id="IPR014030">
    <property type="entry name" value="Ketoacyl_synth_N"/>
</dbReference>
<evidence type="ECO:0000256" key="2">
    <source>
        <dbReference type="ARBA" id="ARBA00022553"/>
    </source>
</evidence>
<keyword evidence="4" id="KW-0521">NADP</keyword>
<dbReference type="GO" id="GO:0004315">
    <property type="term" value="F:3-oxoacyl-[acyl-carrier-protein] synthase activity"/>
    <property type="evidence" value="ECO:0007669"/>
    <property type="project" value="InterPro"/>
</dbReference>
<dbReference type="InterPro" id="IPR014031">
    <property type="entry name" value="Ketoacyl_synth_C"/>
</dbReference>
<reference evidence="12" key="1">
    <citation type="journal article" date="2020" name="Stud. Mycol.">
        <title>101 Dothideomycetes genomes: a test case for predicting lifestyles and emergence of pathogens.</title>
        <authorList>
            <person name="Haridas S."/>
            <person name="Albert R."/>
            <person name="Binder M."/>
            <person name="Bloem J."/>
            <person name="Labutti K."/>
            <person name="Salamov A."/>
            <person name="Andreopoulos B."/>
            <person name="Baker S."/>
            <person name="Barry K."/>
            <person name="Bills G."/>
            <person name="Bluhm B."/>
            <person name="Cannon C."/>
            <person name="Castanera R."/>
            <person name="Culley D."/>
            <person name="Daum C."/>
            <person name="Ezra D."/>
            <person name="Gonzalez J."/>
            <person name="Henrissat B."/>
            <person name="Kuo A."/>
            <person name="Liang C."/>
            <person name="Lipzen A."/>
            <person name="Lutzoni F."/>
            <person name="Magnuson J."/>
            <person name="Mondo S."/>
            <person name="Nolan M."/>
            <person name="Ohm R."/>
            <person name="Pangilinan J."/>
            <person name="Park H.-J."/>
            <person name="Ramirez L."/>
            <person name="Alfaro M."/>
            <person name="Sun H."/>
            <person name="Tritt A."/>
            <person name="Yoshinaga Y."/>
            <person name="Zwiers L.-H."/>
            <person name="Turgeon B."/>
            <person name="Goodwin S."/>
            <person name="Spatafora J."/>
            <person name="Crous P."/>
            <person name="Grigoriev I."/>
        </authorList>
    </citation>
    <scope>NUCLEOTIDE SEQUENCE</scope>
    <source>
        <strain evidence="12">CBS 122367</strain>
    </source>
</reference>
<dbReference type="InterPro" id="IPR042104">
    <property type="entry name" value="PKS_dehydratase_sf"/>
</dbReference>
<dbReference type="SUPFAM" id="SSF51735">
    <property type="entry name" value="NAD(P)-binding Rossmann-fold domains"/>
    <property type="match status" value="3"/>
</dbReference>
<evidence type="ECO:0000313" key="13">
    <source>
        <dbReference type="Proteomes" id="UP000799291"/>
    </source>
</evidence>
<keyword evidence="5" id="KW-0560">Oxidoreductase</keyword>
<keyword evidence="2" id="KW-0597">Phosphoprotein</keyword>
<dbReference type="SUPFAM" id="SSF47336">
    <property type="entry name" value="ACP-like"/>
    <property type="match status" value="1"/>
</dbReference>
<dbReference type="InterPro" id="IPR013154">
    <property type="entry name" value="ADH-like_N"/>
</dbReference>
<dbReference type="InterPro" id="IPR032821">
    <property type="entry name" value="PKS_assoc"/>
</dbReference>
<dbReference type="GO" id="GO:0031177">
    <property type="term" value="F:phosphopantetheine binding"/>
    <property type="evidence" value="ECO:0007669"/>
    <property type="project" value="InterPro"/>
</dbReference>
<dbReference type="PROSITE" id="PS52019">
    <property type="entry name" value="PKS_MFAS_DH"/>
    <property type="match status" value="1"/>
</dbReference>
<sequence length="2340" mass="256415">MDPIAIVGIGCRLPGQIKSPQDLWEMIMKEKIASTDRVPTSRFNIDAYRHQNNDRPGSFSMPGGYFLDDHPEDFDPTFFKISPVEAMWMDPQQRKLLEVVYEAFENSGSTLEQVSRQVTGCFVASFTSDFQQMVLKEPDFRHSYATTGVDPGILGNRISHVFDLKGPSVLMNTACSSSMYALNSACLAIHKGECEGAVVGGTNWILAVDQHMNTARLGVLSPTSTCHTFDEAADGYGRAEAVGALYVKRLSAALRDGNPVRAVIRSVACNSNGRHSDNGITYPSLQGQADVITMAHRLGNLDLDCTPYIECHGTGTPTGDPVEIRAISKALRNGSQAQDPVLVGSVKPNIGHSEPASTICTITKAVLTLEHGIIPATAGVKTLNPNIPWDALNVKVITIPTPFPTNLSCRRIGVSAFGYGGTNGHAILESTDSFLSDYCGYRRPRELTPIMQNGYHHRNETRAHLLLLSAHDQPTLLKNAETLGKFCTSTNIFDLAYTLATHREEHQTRTFAVCRESSCDASSYFATKNVATSSGTRAIAFVCTGQGAQWARMGHRLLQIYPSFLQTIRTLDEYLQRMFDPPSWKIEHALTESEESSRIHEPGFSQPLCTAIQVALVDLLERWGVRPQATIGHSSGEIAAAYAAGKISAQNAIVTAYLRGKAVSSRTQQQGAMLAVGLGADQATPYVSQYEPRVVVACQNSPESVTISGDGDAINELKSNLDAKGIFARVLRTGGQAYHSHHMKEVSLHYLALLEKEYAGLDSTATLKPQVPLFSTVTGKPVQPKAMNAIYWQDNLTSPVLFNEAMQNMLTSDHKPDIVIEIGPHSTFSGPMRQICKSANLSTVTYLSTLKRKEDDQIQLLKLAGELWMRNVAIDKATVTGVEQPREDNPSHLKMGQLLVDLPPYQWSYTKRLWAESRQSREHRFSPHPRHDILGRKVIGTSTLEPVWRNVLRHRDLPWLKHHSLGGEAVFPAAAYFAMAIEAITQVNSALKDPLRIINHTLRDVTISSAMVVPDDDEGVETLFALRPCSQDTAHAPLWYSFTVSSLSYAEWKVHATGTIGLNIRKGRDPKPLPRLPYSTPYKSWNDKLRTLGFDFGASFQNSTVVRADGTSHHVQADIRIAQKCGLISGEESRYVMHPANIDSCLHLSLMAIPNGRVDDVTAGVVLTHFDELTIWPPAPEDLASTELTVACWTKRKGVRSSICESQLVGHDEKLLAHFDGFQCVAYEVAKLRGVDDLQQDLYAKEHWELDVRYLRNAVVAGTTPELSTRRFFELFVHKDATMRILLLGGMLLQYLPEHRFGVRITVLVDSQEEVERLGQVHVGENGVDILRLTDFPSIHDVLEDGEAYDLIICAPDVAVVDMLSSLRPLLKHQGELLTLQNRDSESPGSGPPSALRKAYSLVVEDCNITSWEFADDGPTNGASDSSSEGARSPKPVLIIYDAFPSPIQETLATLLSQHGFSVRTSPLHSAAPNPNEKIIVLADISSPTFSTMTSSKMRSLQTLTSGMASIIWVTAGALHKGLRPEHGMARGWARVLRNENHLLDLRLIDIDDCAASRDRLHNVVVGILEHWTTERNGGGDGELEYYISDGLVHVSRLVPAHHLNTAFVRPLETTKTVPMCDAPPLTAVSTSGNISFHRDTRSIAAVELAPTKVEIVVRAIGLNEEDASVACGTDPSPYFSHEIAGTITAVGAAVPPGFAVGDRVFGFSFDTMATVQRTRFDLVQRMGDEEEFEQMAALPMACATALYALEHLARVEPRDNVVIVDGCGIAGLVAVQVCAAMGAHAIVVTDSELTEDVFRSSGIPHTRIVRFDKDDACEMLDRLATNDTINTIFCSHSSPPLQVEACSRALAPFGRIVMYGKQEHSSPPFVSAARNASVLKYDVRDLYEHRPQDLTKYLRKTRDLLRNGTIRPISPLTVKRPVELNETFRSLSSNIGDGKVVITYSPTDEIAYHESRNTLHFSPSATYLLVGCLGGLGRALSTWMIERGARRLALLSRSGSDHPAAADLVASIVQQGVNVDILRADASCKAQVEEAIARLDAKYPVRGVVNAAVVLREAFFQNLSVDWWRQALEPKVTASRVLHELFSGRDDLDFFVMTSSIAGILGGAGQSNYAAANAYLDALAHHRRTLGLPAVSLILPAITDVGYVAENPEVEASIRRRGMSCISSSEMLRAFEIAMTPINQLPQGSDHIIVGMQPRQLAESTEAAKSDLAWLRTPRFRTLAAAIKEHSTPLTKATQKSILALIESASSEANALEVIESSIAERLSRLLMISVEDIQGGGKSLANFGLDSMIGSEFRNWIFREFGVDLPFQQLLAGNLTIAKLAADLFGRIELISPP</sequence>
<dbReference type="InterPro" id="IPR001227">
    <property type="entry name" value="Ac_transferase_dom_sf"/>
</dbReference>
<dbReference type="InterPro" id="IPR020806">
    <property type="entry name" value="PKS_PP-bd"/>
</dbReference>
<feature type="domain" description="Ketosynthase family 3 (KS3)" evidence="10">
    <location>
        <begin position="1"/>
        <end position="430"/>
    </location>
</feature>
<dbReference type="Pfam" id="PF00698">
    <property type="entry name" value="Acyl_transf_1"/>
    <property type="match status" value="1"/>
</dbReference>
<dbReference type="InterPro" id="IPR013968">
    <property type="entry name" value="PKS_KR"/>
</dbReference>
<dbReference type="SUPFAM" id="SSF53901">
    <property type="entry name" value="Thiolase-like"/>
    <property type="match status" value="1"/>
</dbReference>
<dbReference type="InterPro" id="IPR020843">
    <property type="entry name" value="ER"/>
</dbReference>
<feature type="region of interest" description="N-terminal hotdog fold" evidence="8">
    <location>
        <begin position="931"/>
        <end position="1067"/>
    </location>
</feature>
<protein>
    <submittedName>
        <fullName evidence="12">Putative polyketide synthase</fullName>
    </submittedName>
</protein>
<dbReference type="PANTHER" id="PTHR43775">
    <property type="entry name" value="FATTY ACID SYNTHASE"/>
    <property type="match status" value="1"/>
</dbReference>
<keyword evidence="7" id="KW-0012">Acyltransferase</keyword>
<dbReference type="InterPro" id="IPR036736">
    <property type="entry name" value="ACP-like_sf"/>
</dbReference>
<dbReference type="Pfam" id="PF16197">
    <property type="entry name" value="KAsynt_C_assoc"/>
    <property type="match status" value="1"/>
</dbReference>
<dbReference type="PANTHER" id="PTHR43775:SF50">
    <property type="entry name" value="HIGHLY REDUCING POLYKETIDE SYNTHASE SRDA"/>
    <property type="match status" value="1"/>
</dbReference>
<dbReference type="CDD" id="cd05274">
    <property type="entry name" value="KR_FAS_SDR_x"/>
    <property type="match status" value="1"/>
</dbReference>
<evidence type="ECO:0000256" key="4">
    <source>
        <dbReference type="ARBA" id="ARBA00022857"/>
    </source>
</evidence>
<organism evidence="12 13">
    <name type="scientific">Lentithecium fluviatile CBS 122367</name>
    <dbReference type="NCBI Taxonomy" id="1168545"/>
    <lineage>
        <taxon>Eukaryota</taxon>
        <taxon>Fungi</taxon>
        <taxon>Dikarya</taxon>
        <taxon>Ascomycota</taxon>
        <taxon>Pezizomycotina</taxon>
        <taxon>Dothideomycetes</taxon>
        <taxon>Pleosporomycetidae</taxon>
        <taxon>Pleosporales</taxon>
        <taxon>Massarineae</taxon>
        <taxon>Lentitheciaceae</taxon>
        <taxon>Lentithecium</taxon>
    </lineage>
</organism>
<dbReference type="SMART" id="SM00826">
    <property type="entry name" value="PKS_DH"/>
    <property type="match status" value="1"/>
</dbReference>
<dbReference type="Pfam" id="PF08240">
    <property type="entry name" value="ADH_N"/>
    <property type="match status" value="1"/>
</dbReference>
<dbReference type="InterPro" id="IPR049552">
    <property type="entry name" value="PKS_DH_N"/>
</dbReference>
<keyword evidence="6" id="KW-0511">Multifunctional enzyme</keyword>
<evidence type="ECO:0000259" key="10">
    <source>
        <dbReference type="PROSITE" id="PS52004"/>
    </source>
</evidence>
<dbReference type="Pfam" id="PF00550">
    <property type="entry name" value="PP-binding"/>
    <property type="match status" value="1"/>
</dbReference>
<dbReference type="CDD" id="cd05195">
    <property type="entry name" value="enoyl_red"/>
    <property type="match status" value="1"/>
</dbReference>
<dbReference type="InterPro" id="IPR020807">
    <property type="entry name" value="PKS_DH"/>
</dbReference>
<name>A0A6G1IYD3_9PLEO</name>
<dbReference type="EMBL" id="MU005585">
    <property type="protein sequence ID" value="KAF2682950.1"/>
    <property type="molecule type" value="Genomic_DNA"/>
</dbReference>
<dbReference type="Gene3D" id="3.30.70.3290">
    <property type="match status" value="1"/>
</dbReference>
<feature type="active site" description="Proton acceptor; for dehydratase activity" evidence="8">
    <location>
        <position position="963"/>
    </location>
</feature>
<dbReference type="Gene3D" id="3.40.50.720">
    <property type="entry name" value="NAD(P)-binding Rossmann-like Domain"/>
    <property type="match status" value="2"/>
</dbReference>
<dbReference type="Pfam" id="PF14765">
    <property type="entry name" value="PS-DH"/>
    <property type="match status" value="1"/>
</dbReference>
<dbReference type="InterPro" id="IPR014043">
    <property type="entry name" value="Acyl_transferase_dom"/>
</dbReference>
<evidence type="ECO:0000259" key="9">
    <source>
        <dbReference type="PROSITE" id="PS50075"/>
    </source>
</evidence>
<dbReference type="InterPro" id="IPR050091">
    <property type="entry name" value="PKS_NRPS_Biosynth_Enz"/>
</dbReference>
<dbReference type="InterPro" id="IPR016036">
    <property type="entry name" value="Malonyl_transacylase_ACP-bd"/>
</dbReference>
<keyword evidence="1" id="KW-0596">Phosphopantetheine</keyword>
<evidence type="ECO:0000256" key="7">
    <source>
        <dbReference type="ARBA" id="ARBA00023315"/>
    </source>
</evidence>
<dbReference type="InterPro" id="IPR020841">
    <property type="entry name" value="PKS_Beta-ketoAc_synthase_dom"/>
</dbReference>
<dbReference type="PROSITE" id="PS00606">
    <property type="entry name" value="KS3_1"/>
    <property type="match status" value="1"/>
</dbReference>
<dbReference type="GO" id="GO:0008168">
    <property type="term" value="F:methyltransferase activity"/>
    <property type="evidence" value="ECO:0007669"/>
    <property type="project" value="UniProtKB-KW"/>
</dbReference>
<feature type="domain" description="Carrier" evidence="9">
    <location>
        <begin position="2255"/>
        <end position="2334"/>
    </location>
</feature>
<dbReference type="SMART" id="SM00827">
    <property type="entry name" value="PKS_AT"/>
    <property type="match status" value="1"/>
</dbReference>
<dbReference type="InterPro" id="IPR049551">
    <property type="entry name" value="PKS_DH_C"/>
</dbReference>
<dbReference type="SUPFAM" id="SSF50129">
    <property type="entry name" value="GroES-like"/>
    <property type="match status" value="1"/>
</dbReference>
<gene>
    <name evidence="12" type="ORF">K458DRAFT_48784</name>
</gene>
<dbReference type="Gene3D" id="3.40.47.10">
    <property type="match status" value="1"/>
</dbReference>
<dbReference type="InterPro" id="IPR011032">
    <property type="entry name" value="GroES-like_sf"/>
</dbReference>
<keyword evidence="3" id="KW-0808">Transferase</keyword>
<dbReference type="GO" id="GO:0004312">
    <property type="term" value="F:fatty acid synthase activity"/>
    <property type="evidence" value="ECO:0007669"/>
    <property type="project" value="TreeGrafter"/>
</dbReference>
<evidence type="ECO:0000256" key="8">
    <source>
        <dbReference type="PROSITE-ProRule" id="PRU01363"/>
    </source>
</evidence>
<dbReference type="SUPFAM" id="SSF52151">
    <property type="entry name" value="FabD/lysophospholipase-like"/>
    <property type="match status" value="1"/>
</dbReference>
<dbReference type="GO" id="GO:0016491">
    <property type="term" value="F:oxidoreductase activity"/>
    <property type="evidence" value="ECO:0007669"/>
    <property type="project" value="UniProtKB-KW"/>
</dbReference>
<dbReference type="GO" id="GO:0032259">
    <property type="term" value="P:methylation"/>
    <property type="evidence" value="ECO:0007669"/>
    <property type="project" value="UniProtKB-KW"/>
</dbReference>
<evidence type="ECO:0000256" key="6">
    <source>
        <dbReference type="ARBA" id="ARBA00023268"/>
    </source>
</evidence>
<dbReference type="InterPro" id="IPR049900">
    <property type="entry name" value="PKS_mFAS_DH"/>
</dbReference>
<dbReference type="InterPro" id="IPR036291">
    <property type="entry name" value="NAD(P)-bd_dom_sf"/>
</dbReference>
<dbReference type="SMART" id="SM00829">
    <property type="entry name" value="PKS_ER"/>
    <property type="match status" value="1"/>
</dbReference>
<dbReference type="Pfam" id="PF08659">
    <property type="entry name" value="KR"/>
    <property type="match status" value="1"/>
</dbReference>
<dbReference type="SMART" id="SM00822">
    <property type="entry name" value="PKS_KR"/>
    <property type="match status" value="1"/>
</dbReference>
<dbReference type="FunFam" id="3.40.366.10:FF:000002">
    <property type="entry name" value="Probable polyketide synthase 2"/>
    <property type="match status" value="1"/>
</dbReference>
<dbReference type="Gene3D" id="1.10.1200.10">
    <property type="entry name" value="ACP-like"/>
    <property type="match status" value="1"/>
</dbReference>
<proteinExistence type="predicted"/>
<evidence type="ECO:0000256" key="1">
    <source>
        <dbReference type="ARBA" id="ARBA00022450"/>
    </source>
</evidence>
<dbReference type="Gene3D" id="3.90.180.10">
    <property type="entry name" value="Medium-chain alcohol dehydrogenases, catalytic domain"/>
    <property type="match status" value="1"/>
</dbReference>
<dbReference type="InterPro" id="IPR009081">
    <property type="entry name" value="PP-bd_ACP"/>
</dbReference>
<dbReference type="PROSITE" id="PS52004">
    <property type="entry name" value="KS3_2"/>
    <property type="match status" value="1"/>
</dbReference>
<dbReference type="GO" id="GO:0044550">
    <property type="term" value="P:secondary metabolite biosynthetic process"/>
    <property type="evidence" value="ECO:0007669"/>
    <property type="project" value="TreeGrafter"/>
</dbReference>
<dbReference type="SUPFAM" id="SSF55048">
    <property type="entry name" value="Probable ACP-binding domain of malonyl-CoA ACP transacylase"/>
    <property type="match status" value="1"/>
</dbReference>
<dbReference type="GO" id="GO:0006633">
    <property type="term" value="P:fatty acid biosynthetic process"/>
    <property type="evidence" value="ECO:0007669"/>
    <property type="project" value="InterPro"/>
</dbReference>
<dbReference type="OrthoDB" id="329835at2759"/>
<dbReference type="Proteomes" id="UP000799291">
    <property type="component" value="Unassembled WGS sequence"/>
</dbReference>
<evidence type="ECO:0000256" key="3">
    <source>
        <dbReference type="ARBA" id="ARBA00022679"/>
    </source>
</evidence>
<dbReference type="CDD" id="cd00833">
    <property type="entry name" value="PKS"/>
    <property type="match status" value="1"/>
</dbReference>
<dbReference type="InterPro" id="IPR016039">
    <property type="entry name" value="Thiolase-like"/>
</dbReference>
<feature type="domain" description="PKS/mFAS DH" evidence="11">
    <location>
        <begin position="931"/>
        <end position="1233"/>
    </location>
</feature>
<dbReference type="Gene3D" id="3.40.366.10">
    <property type="entry name" value="Malonyl-Coenzyme A Acyl Carrier Protein, domain 2"/>
    <property type="match status" value="1"/>
</dbReference>
<evidence type="ECO:0000256" key="5">
    <source>
        <dbReference type="ARBA" id="ARBA00023002"/>
    </source>
</evidence>
<dbReference type="InterPro" id="IPR018201">
    <property type="entry name" value="Ketoacyl_synth_AS"/>
</dbReference>
<feature type="region of interest" description="C-terminal hotdog fold" evidence="8">
    <location>
        <begin position="1077"/>
        <end position="1233"/>
    </location>
</feature>
<dbReference type="InterPro" id="IPR016035">
    <property type="entry name" value="Acyl_Trfase/lysoPLipase"/>
</dbReference>
<dbReference type="InterPro" id="IPR057326">
    <property type="entry name" value="KR_dom"/>
</dbReference>
<dbReference type="SMART" id="SM00823">
    <property type="entry name" value="PKS_PP"/>
    <property type="match status" value="1"/>
</dbReference>
<dbReference type="Pfam" id="PF02801">
    <property type="entry name" value="Ketoacyl-synt_C"/>
    <property type="match status" value="1"/>
</dbReference>
<feature type="active site" description="Proton donor; for dehydratase activity" evidence="8">
    <location>
        <position position="1143"/>
    </location>
</feature>
<dbReference type="PROSITE" id="PS50075">
    <property type="entry name" value="CARRIER"/>
    <property type="match status" value="1"/>
</dbReference>
<dbReference type="Pfam" id="PF00109">
    <property type="entry name" value="ketoacyl-synt"/>
    <property type="match status" value="1"/>
</dbReference>
<dbReference type="Pfam" id="PF21089">
    <property type="entry name" value="PKS_DH_N"/>
    <property type="match status" value="1"/>
</dbReference>
<keyword evidence="13" id="KW-1185">Reference proteome</keyword>
<dbReference type="SMART" id="SM00825">
    <property type="entry name" value="PKS_KS"/>
    <property type="match status" value="1"/>
</dbReference>
<accession>A0A6G1IYD3</accession>
<evidence type="ECO:0000259" key="11">
    <source>
        <dbReference type="PROSITE" id="PS52019"/>
    </source>
</evidence>
<evidence type="ECO:0000313" key="12">
    <source>
        <dbReference type="EMBL" id="KAF2682950.1"/>
    </source>
</evidence>
<dbReference type="Gene3D" id="3.10.129.110">
    <property type="entry name" value="Polyketide synthase dehydratase"/>
    <property type="match status" value="1"/>
</dbReference>